<proteinExistence type="predicted"/>
<evidence type="ECO:0000313" key="3">
    <source>
        <dbReference type="Proteomes" id="UP000235653"/>
    </source>
</evidence>
<sequence>MRADNETRSIINNLLEQYKAAVESRNADAIIALTTNDPNMLNIGPGKDEMSIGTGQLKEYYQKLFATADTVTLKYGYTTIKSNGNVAWVSSHLWETLKKGANRQLALDMRMTAVFEKIENKWGFSEMHFSIPSEVKMPEPSAEEKAAEEAAAAAAKAAEEAKKKAEEDKKKAEMKADEPPTDQSFFDYY</sequence>
<name>A0A2P5P775_9CHLR</name>
<evidence type="ECO:0000256" key="1">
    <source>
        <dbReference type="SAM" id="MobiDB-lite"/>
    </source>
</evidence>
<dbReference type="EMBL" id="JQAN02000009">
    <property type="protein sequence ID" value="PPD58158.1"/>
    <property type="molecule type" value="Genomic_DNA"/>
</dbReference>
<dbReference type="Pfam" id="PF13474">
    <property type="entry name" value="SnoaL_3"/>
    <property type="match status" value="1"/>
</dbReference>
<comment type="caution">
    <text evidence="2">The sequence shown here is derived from an EMBL/GenBank/DDBJ whole genome shotgun (WGS) entry which is preliminary data.</text>
</comment>
<dbReference type="Gene3D" id="3.10.450.50">
    <property type="match status" value="1"/>
</dbReference>
<gene>
    <name evidence="2" type="ORF">JP09_005030</name>
</gene>
<dbReference type="InterPro" id="IPR037401">
    <property type="entry name" value="SnoaL-like"/>
</dbReference>
<dbReference type="AlphaFoldDB" id="A0A2P5P775"/>
<organism evidence="2 3">
    <name type="scientific">Dehalogenimonas etheniformans</name>
    <dbReference type="NCBI Taxonomy" id="1536648"/>
    <lineage>
        <taxon>Bacteria</taxon>
        <taxon>Bacillati</taxon>
        <taxon>Chloroflexota</taxon>
        <taxon>Dehalococcoidia</taxon>
        <taxon>Dehalococcoidales</taxon>
        <taxon>Dehalococcoidaceae</taxon>
        <taxon>Dehalogenimonas</taxon>
    </lineage>
</organism>
<dbReference type="Proteomes" id="UP000235653">
    <property type="component" value="Unassembled WGS sequence"/>
</dbReference>
<reference evidence="2 3" key="1">
    <citation type="journal article" date="2017" name="ISME J.">
        <title>Grape pomace compost harbors organohalide-respiring Dehalogenimonas species with novel reductive dehalogenase genes.</title>
        <authorList>
            <person name="Yang Y."/>
            <person name="Higgins S.A."/>
            <person name="Yan J."/>
            <person name="Simsir B."/>
            <person name="Chourey K."/>
            <person name="Iyer R."/>
            <person name="Hettich R.L."/>
            <person name="Baldwin B."/>
            <person name="Ogles D.M."/>
            <person name="Loffler F.E."/>
        </authorList>
    </citation>
    <scope>NUCLEOTIDE SEQUENCE [LARGE SCALE GENOMIC DNA]</scope>
    <source>
        <strain evidence="2 3">GP</strain>
    </source>
</reference>
<keyword evidence="3" id="KW-1185">Reference proteome</keyword>
<evidence type="ECO:0000313" key="2">
    <source>
        <dbReference type="EMBL" id="PPD58158.1"/>
    </source>
</evidence>
<feature type="compositionally biased region" description="Basic and acidic residues" evidence="1">
    <location>
        <begin position="157"/>
        <end position="178"/>
    </location>
</feature>
<dbReference type="SUPFAM" id="SSF54427">
    <property type="entry name" value="NTF2-like"/>
    <property type="match status" value="1"/>
</dbReference>
<dbReference type="OrthoDB" id="158223at2"/>
<accession>A0A2P5P775</accession>
<feature type="region of interest" description="Disordered" evidence="1">
    <location>
        <begin position="136"/>
        <end position="189"/>
    </location>
</feature>
<dbReference type="InterPro" id="IPR032710">
    <property type="entry name" value="NTF2-like_dom_sf"/>
</dbReference>
<dbReference type="RefSeq" id="WP_102331166.1">
    <property type="nucleotide sequence ID" value="NZ_CP058566.2"/>
</dbReference>
<protein>
    <submittedName>
        <fullName evidence="2">DUF4440 domain-containing protein</fullName>
    </submittedName>
</protein>